<dbReference type="OrthoDB" id="9770553at2"/>
<dbReference type="EMBL" id="VOBL01000007">
    <property type="protein sequence ID" value="KAA0977309.1"/>
    <property type="molecule type" value="Genomic_DNA"/>
</dbReference>
<sequence>MDETFFGDPEYYARWAKAYDAMVGSALYNRIFWGTNPRHYAQFAARAIGSRRGPLLEVAVGTAQATATLHVASSRETTLVYMSAPMLALAGRSIARAAGGTLPDRISLECRDMLAATGNKRYDTILGLGLLHLVPDVPAVVAALGQQLAPNGTMYLGSLVKGSSRSNAYLGLLKNHGDIAVARTGAELFDQARAAELGPVRLTRRGAMAYLEIGG</sequence>
<proteinExistence type="predicted"/>
<evidence type="ECO:0008006" key="3">
    <source>
        <dbReference type="Google" id="ProtNLM"/>
    </source>
</evidence>
<comment type="caution">
    <text evidence="1">The sequence shown here is derived from an EMBL/GenBank/DDBJ whole genome shotgun (WGS) entry which is preliminary data.</text>
</comment>
<dbReference type="Gene3D" id="3.40.50.150">
    <property type="entry name" value="Vaccinia Virus protein VP39"/>
    <property type="match status" value="1"/>
</dbReference>
<protein>
    <recommendedName>
        <fullName evidence="3">Class I SAM-dependent methyltransferase</fullName>
    </recommendedName>
</protein>
<dbReference type="RefSeq" id="WP_149619356.1">
    <property type="nucleotide sequence ID" value="NZ_JBITUG010000003.1"/>
</dbReference>
<name>A0A5B0EJ45_9MICC</name>
<dbReference type="Proteomes" id="UP000323856">
    <property type="component" value="Unassembled WGS sequence"/>
</dbReference>
<dbReference type="AlphaFoldDB" id="A0A5B0EJ45"/>
<dbReference type="SUPFAM" id="SSF53335">
    <property type="entry name" value="S-adenosyl-L-methionine-dependent methyltransferases"/>
    <property type="match status" value="1"/>
</dbReference>
<gene>
    <name evidence="1" type="ORF">FQ154_08335</name>
</gene>
<accession>A0A5B0EJ45</accession>
<dbReference type="InterPro" id="IPR029063">
    <property type="entry name" value="SAM-dependent_MTases_sf"/>
</dbReference>
<organism evidence="1 2">
    <name type="scientific">Paeniglutamicibacter gangotriensis</name>
    <dbReference type="NCBI Taxonomy" id="254787"/>
    <lineage>
        <taxon>Bacteria</taxon>
        <taxon>Bacillati</taxon>
        <taxon>Actinomycetota</taxon>
        <taxon>Actinomycetes</taxon>
        <taxon>Micrococcales</taxon>
        <taxon>Micrococcaceae</taxon>
        <taxon>Paeniglutamicibacter</taxon>
    </lineage>
</organism>
<evidence type="ECO:0000313" key="2">
    <source>
        <dbReference type="Proteomes" id="UP000323856"/>
    </source>
</evidence>
<reference evidence="1 2" key="1">
    <citation type="submission" date="2019-07" db="EMBL/GenBank/DDBJ databases">
        <title>Analysis of the biochemical properties, biological activity and biotechnological potential of siderophores and biosurfactants produced by Antarctic psychrotolerant bacteria.</title>
        <authorList>
            <person name="Styczynski M."/>
            <person name="Krucon T."/>
            <person name="Decewicz P."/>
            <person name="Dziewit L."/>
        </authorList>
    </citation>
    <scope>NUCLEOTIDE SEQUENCE [LARGE SCALE GENOMIC DNA]</scope>
    <source>
        <strain evidence="1 2">ANT_H27</strain>
    </source>
</reference>
<evidence type="ECO:0000313" key="1">
    <source>
        <dbReference type="EMBL" id="KAA0977309.1"/>
    </source>
</evidence>